<dbReference type="OrthoDB" id="1930051at2759"/>
<dbReference type="AlphaFoldDB" id="A0A9Q0K1L1"/>
<feature type="region of interest" description="Disordered" evidence="1">
    <location>
        <begin position="75"/>
        <end position="108"/>
    </location>
</feature>
<name>A0A9Q0K1L1_9MAGN</name>
<dbReference type="EMBL" id="JAMYWD010000009">
    <property type="protein sequence ID" value="KAJ4960469.1"/>
    <property type="molecule type" value="Genomic_DNA"/>
</dbReference>
<feature type="region of interest" description="Disordered" evidence="1">
    <location>
        <begin position="25"/>
        <end position="52"/>
    </location>
</feature>
<evidence type="ECO:0000313" key="3">
    <source>
        <dbReference type="Proteomes" id="UP001141806"/>
    </source>
</evidence>
<dbReference type="PANTHER" id="PTHR35737">
    <property type="entry name" value="CRYPTIC LOCI REGULATOR"/>
    <property type="match status" value="1"/>
</dbReference>
<proteinExistence type="predicted"/>
<sequence>MASAAWEEEEWELCYDGGFVFKRKKRKQDSSASAPALPTSDPEAEQRQLRERRKRALLKLKDQYQRELDQWQRMSHKLQAMDNRAQTQPSPLSSSSMESAKPAPPESESACRQLIDDLLIQAEAQEAILQDLSNVCDMIATLCKAQEERLNQSLIDLPVWATSRALMAYFSDD</sequence>
<accession>A0A9Q0K1L1</accession>
<organism evidence="2 3">
    <name type="scientific">Protea cynaroides</name>
    <dbReference type="NCBI Taxonomy" id="273540"/>
    <lineage>
        <taxon>Eukaryota</taxon>
        <taxon>Viridiplantae</taxon>
        <taxon>Streptophyta</taxon>
        <taxon>Embryophyta</taxon>
        <taxon>Tracheophyta</taxon>
        <taxon>Spermatophyta</taxon>
        <taxon>Magnoliopsida</taxon>
        <taxon>Proteales</taxon>
        <taxon>Proteaceae</taxon>
        <taxon>Protea</taxon>
    </lineage>
</organism>
<feature type="compositionally biased region" description="Low complexity" evidence="1">
    <location>
        <begin position="89"/>
        <end position="108"/>
    </location>
</feature>
<evidence type="ECO:0000256" key="1">
    <source>
        <dbReference type="SAM" id="MobiDB-lite"/>
    </source>
</evidence>
<reference evidence="2" key="1">
    <citation type="journal article" date="2023" name="Plant J.">
        <title>The genome of the king protea, Protea cynaroides.</title>
        <authorList>
            <person name="Chang J."/>
            <person name="Duong T.A."/>
            <person name="Schoeman C."/>
            <person name="Ma X."/>
            <person name="Roodt D."/>
            <person name="Barker N."/>
            <person name="Li Z."/>
            <person name="Van de Peer Y."/>
            <person name="Mizrachi E."/>
        </authorList>
    </citation>
    <scope>NUCLEOTIDE SEQUENCE</scope>
    <source>
        <tissue evidence="2">Young leaves</tissue>
    </source>
</reference>
<protein>
    <submittedName>
        <fullName evidence="2">Uncharacterized protein</fullName>
    </submittedName>
</protein>
<dbReference type="Proteomes" id="UP001141806">
    <property type="component" value="Unassembled WGS sequence"/>
</dbReference>
<keyword evidence="3" id="KW-1185">Reference proteome</keyword>
<dbReference type="PANTHER" id="PTHR35737:SF1">
    <property type="entry name" value="CRYPTIC LOCI REGULATOR"/>
    <property type="match status" value="1"/>
</dbReference>
<evidence type="ECO:0000313" key="2">
    <source>
        <dbReference type="EMBL" id="KAJ4960469.1"/>
    </source>
</evidence>
<gene>
    <name evidence="2" type="ORF">NE237_020379</name>
</gene>
<comment type="caution">
    <text evidence="2">The sequence shown here is derived from an EMBL/GenBank/DDBJ whole genome shotgun (WGS) entry which is preliminary data.</text>
</comment>